<dbReference type="KEGG" id="xyk:GT347_18660"/>
<organism evidence="1 2">
    <name type="scientific">Xylophilus rhododendri</name>
    <dbReference type="NCBI Taxonomy" id="2697032"/>
    <lineage>
        <taxon>Bacteria</taxon>
        <taxon>Pseudomonadati</taxon>
        <taxon>Pseudomonadota</taxon>
        <taxon>Betaproteobacteria</taxon>
        <taxon>Burkholderiales</taxon>
        <taxon>Xylophilus</taxon>
    </lineage>
</organism>
<keyword evidence="2" id="KW-1185">Reference proteome</keyword>
<reference evidence="1 2" key="1">
    <citation type="submission" date="2020-01" db="EMBL/GenBank/DDBJ databases">
        <title>Genome sequencing of strain KACC 21265.</title>
        <authorList>
            <person name="Heo J."/>
            <person name="Kim S.-J."/>
            <person name="Kim J.-S."/>
            <person name="Hong S.-B."/>
            <person name="Kwon S.-W."/>
        </authorList>
    </citation>
    <scope>NUCLEOTIDE SEQUENCE [LARGE SCALE GENOMIC DNA]</scope>
    <source>
        <strain evidence="1 2">KACC 21265</strain>
    </source>
</reference>
<dbReference type="Proteomes" id="UP000464787">
    <property type="component" value="Chromosome"/>
</dbReference>
<dbReference type="AlphaFoldDB" id="A0A857J769"/>
<name>A0A857J769_9BURK</name>
<dbReference type="InterPro" id="IPR049708">
    <property type="entry name" value="PP0621-like"/>
</dbReference>
<dbReference type="NCBIfam" id="NF041023">
    <property type="entry name" value="PP0621_fam"/>
    <property type="match status" value="1"/>
</dbReference>
<protein>
    <submittedName>
        <fullName evidence="1">Uncharacterized protein</fullName>
    </submittedName>
</protein>
<gene>
    <name evidence="1" type="ORF">GT347_18660</name>
</gene>
<accession>A0A857J769</accession>
<evidence type="ECO:0000313" key="2">
    <source>
        <dbReference type="Proteomes" id="UP000464787"/>
    </source>
</evidence>
<dbReference type="EMBL" id="CP047650">
    <property type="protein sequence ID" value="QHI99824.1"/>
    <property type="molecule type" value="Genomic_DNA"/>
</dbReference>
<proteinExistence type="predicted"/>
<evidence type="ECO:0000313" key="1">
    <source>
        <dbReference type="EMBL" id="QHI99824.1"/>
    </source>
</evidence>
<sequence length="74" mass="8058">MKLLMVLAAVALLVWLLRGDRRKAVQKQTASRQPRGPEAMVQCAACGLHLPATDALPGPGEKMYCCAEHRRASD</sequence>
<dbReference type="RefSeq" id="WP_160553635.1">
    <property type="nucleotide sequence ID" value="NZ_CP047650.1"/>
</dbReference>